<dbReference type="Proteomes" id="UP000001056">
    <property type="component" value="Unassembled WGS sequence"/>
</dbReference>
<name>Q2GQV2_CHAGB</name>
<dbReference type="Pfam" id="PF13472">
    <property type="entry name" value="Lipase_GDSL_2"/>
    <property type="match status" value="1"/>
</dbReference>
<keyword evidence="1 3" id="KW-0732">Signal</keyword>
<dbReference type="PANTHER" id="PTHR30383:SF31">
    <property type="entry name" value="SGNH HYDROLASE-TYPE ESTERASE DOMAIN-CONTAINING PROTEIN-RELATED"/>
    <property type="match status" value="1"/>
</dbReference>
<evidence type="ECO:0000256" key="3">
    <source>
        <dbReference type="SAM" id="SignalP"/>
    </source>
</evidence>
<evidence type="ECO:0000313" key="6">
    <source>
        <dbReference type="Proteomes" id="UP000001056"/>
    </source>
</evidence>
<dbReference type="InterPro" id="IPR036514">
    <property type="entry name" value="SGNH_hydro_sf"/>
</dbReference>
<dbReference type="Gene3D" id="2.130.10.130">
    <property type="entry name" value="Integrin alpha, N-terminal"/>
    <property type="match status" value="2"/>
</dbReference>
<gene>
    <name evidence="5" type="ORF">CHGG_09652</name>
</gene>
<dbReference type="GeneID" id="4396419"/>
<reference evidence="6" key="1">
    <citation type="journal article" date="2015" name="Genome Announc.">
        <title>Draft genome sequence of the cellulolytic fungus Chaetomium globosum.</title>
        <authorList>
            <person name="Cuomo C.A."/>
            <person name="Untereiner W.A."/>
            <person name="Ma L.-J."/>
            <person name="Grabherr M."/>
            <person name="Birren B.W."/>
        </authorList>
    </citation>
    <scope>NUCLEOTIDE SEQUENCE [LARGE SCALE GENOMIC DNA]</scope>
    <source>
        <strain evidence="6">ATCC 6205 / CBS 148.51 / DSM 1962 / NBRC 6347 / NRRL 1970</strain>
    </source>
</reference>
<dbReference type="InterPro" id="IPR013517">
    <property type="entry name" value="FG-GAP"/>
</dbReference>
<dbReference type="InterPro" id="IPR013830">
    <property type="entry name" value="SGNH_hydro"/>
</dbReference>
<protein>
    <recommendedName>
        <fullName evidence="4">SGNH hydrolase-type esterase domain-containing protein</fullName>
    </recommendedName>
</protein>
<feature type="chain" id="PRO_5004208360" description="SGNH hydrolase-type esterase domain-containing protein" evidence="3">
    <location>
        <begin position="31"/>
        <end position="886"/>
    </location>
</feature>
<evidence type="ECO:0000256" key="2">
    <source>
        <dbReference type="SAM" id="MobiDB-lite"/>
    </source>
</evidence>
<dbReference type="Gene3D" id="3.40.50.1110">
    <property type="entry name" value="SGNH hydrolase"/>
    <property type="match status" value="1"/>
</dbReference>
<dbReference type="InParanoid" id="Q2GQV2"/>
<proteinExistence type="predicted"/>
<sequence>MAVFRACLAFPSRWMTGLFLIFLQATTVVAYPSNQNFTAAVSARAGTFYLRILPLGASITWGQASSDGNGYRKHLRDQIRFDGWNVNMVGSRASGTMNDRDVEGWPGFRVEEVDVRARNAIPLYKPNVVLINAGTNDATQGYNVATTKDRMETMIDFIFETVPDVCVVLSTLIPNTLNPGNVALINDQYRTLARELQGQGKRLILADFGDGWMTTADLADTTHPNDFGYKKMAAKWHQAIQQAEAQGWLSPPSNDVSFSDEPGGTTTCDKTLDSGNSSSGPTQVLKALSPRIIDDGQYRHSSQSMGRIHAGWYAGDDTVWFAQIVQKGTDRGGERDDWVFSQGESGIYYRENLGDGVFGDKTHIPTLGGTCRQPETGGIRWGDVNNDGLDDFICIGPEGNMYVYINDGGKPPRFRDVGLYKEAPSGYAQTNIRLGDIDGDGRLDYCVVAGNGDIYCWRNGGLGDNAAYWQDVGEGKPVFTGKSMGSIDGIRLVDINGDFRADWLWLDDTGKTTTYINQRGQTKGLTPYWDSVGVTHGGMGEAGARSQIRFARVYGSGRNDYVHIKCMTLVNGRCDYEVRAWKNTGGGGAHQKGDGVRWCDMNGSGNDDYVFIDHNSKITIFQNVNIPPNTDYTGWYDRGIVLDLAGVPRKAIHLGDWNGDGFCDVIITDKATGALDVIHTYYNKESDSYTFGPKTRVMQSGCTQGWGVGLYDLGMQFADINGDKRVDYMCLEPSGRVTGWLNKPRSQQWMDQIKFGVGKDRANHRWADVNGDGKPDFIWTDKFSGDTDVWYNLGERQVSGSSFWWDAPAKKYQGSSSGPNLHFPNLGGRGRADMTEVNPKTGQGWTWFNVCPPGGDDGSVADPGLPAVPAIAIASRKWFLGARARS</sequence>
<dbReference type="OrthoDB" id="3915838at2759"/>
<dbReference type="RefSeq" id="XP_001227579.1">
    <property type="nucleotide sequence ID" value="XM_001227578.1"/>
</dbReference>
<organism evidence="5 6">
    <name type="scientific">Chaetomium globosum (strain ATCC 6205 / CBS 148.51 / DSM 1962 / NBRC 6347 / NRRL 1970)</name>
    <name type="common">Soil fungus</name>
    <dbReference type="NCBI Taxonomy" id="306901"/>
    <lineage>
        <taxon>Eukaryota</taxon>
        <taxon>Fungi</taxon>
        <taxon>Dikarya</taxon>
        <taxon>Ascomycota</taxon>
        <taxon>Pezizomycotina</taxon>
        <taxon>Sordariomycetes</taxon>
        <taxon>Sordariomycetidae</taxon>
        <taxon>Sordariales</taxon>
        <taxon>Chaetomiaceae</taxon>
        <taxon>Chaetomium</taxon>
    </lineage>
</organism>
<dbReference type="GO" id="GO:0004622">
    <property type="term" value="F:phosphatidylcholine lysophospholipase activity"/>
    <property type="evidence" value="ECO:0007669"/>
    <property type="project" value="TreeGrafter"/>
</dbReference>
<dbReference type="eggNOG" id="ENOG502SIJX">
    <property type="taxonomic scope" value="Eukaryota"/>
</dbReference>
<dbReference type="VEuPathDB" id="FungiDB:CHGG_09652"/>
<feature type="region of interest" description="Disordered" evidence="2">
    <location>
        <begin position="250"/>
        <end position="282"/>
    </location>
</feature>
<evidence type="ECO:0000256" key="1">
    <source>
        <dbReference type="ARBA" id="ARBA00022729"/>
    </source>
</evidence>
<dbReference type="SUPFAM" id="SSF69318">
    <property type="entry name" value="Integrin alpha N-terminal domain"/>
    <property type="match status" value="1"/>
</dbReference>
<keyword evidence="6" id="KW-1185">Reference proteome</keyword>
<dbReference type="STRING" id="306901.Q2GQV2"/>
<feature type="signal peptide" evidence="3">
    <location>
        <begin position="1"/>
        <end position="30"/>
    </location>
</feature>
<dbReference type="SUPFAM" id="SSF52266">
    <property type="entry name" value="SGNH hydrolase"/>
    <property type="match status" value="1"/>
</dbReference>
<dbReference type="Pfam" id="PF13517">
    <property type="entry name" value="FG-GAP_3"/>
    <property type="match status" value="2"/>
</dbReference>
<dbReference type="CDD" id="cd01833">
    <property type="entry name" value="XynB_like"/>
    <property type="match status" value="1"/>
</dbReference>
<dbReference type="AlphaFoldDB" id="Q2GQV2"/>
<accession>Q2GQV2</accession>
<dbReference type="HOGENOM" id="CLU_005594_1_0_1"/>
<feature type="compositionally biased region" description="Polar residues" evidence="2">
    <location>
        <begin position="264"/>
        <end position="282"/>
    </location>
</feature>
<dbReference type="EMBL" id="CH408035">
    <property type="protein sequence ID" value="EAQ83248.1"/>
    <property type="molecule type" value="Genomic_DNA"/>
</dbReference>
<feature type="domain" description="SGNH hydrolase-type esterase" evidence="4">
    <location>
        <begin position="55"/>
        <end position="230"/>
    </location>
</feature>
<dbReference type="InterPro" id="IPR051532">
    <property type="entry name" value="Ester_Hydrolysis_Enzymes"/>
</dbReference>
<dbReference type="OMA" id="IYCWRNG"/>
<dbReference type="PANTHER" id="PTHR30383">
    <property type="entry name" value="THIOESTERASE 1/PROTEASE 1/LYSOPHOSPHOLIPASE L1"/>
    <property type="match status" value="1"/>
</dbReference>
<evidence type="ECO:0000313" key="5">
    <source>
        <dbReference type="EMBL" id="EAQ83248.1"/>
    </source>
</evidence>
<dbReference type="InterPro" id="IPR028994">
    <property type="entry name" value="Integrin_alpha_N"/>
</dbReference>
<evidence type="ECO:0000259" key="4">
    <source>
        <dbReference type="Pfam" id="PF13472"/>
    </source>
</evidence>